<name>A0A090RZV7_9VIBR</name>
<evidence type="ECO:0000313" key="2">
    <source>
        <dbReference type="Proteomes" id="UP000029228"/>
    </source>
</evidence>
<dbReference type="AlphaFoldDB" id="A0A090RZV7"/>
<protein>
    <submittedName>
        <fullName evidence="1">Uncharacterized protein</fullName>
    </submittedName>
</protein>
<gene>
    <name evidence="1" type="ORF">JCM19235_4263</name>
</gene>
<comment type="caution">
    <text evidence="1">The sequence shown here is derived from an EMBL/GenBank/DDBJ whole genome shotgun (WGS) entry which is preliminary data.</text>
</comment>
<accession>A0A090RZV7</accession>
<reference evidence="1 2" key="2">
    <citation type="submission" date="2014-09" db="EMBL/GenBank/DDBJ databases">
        <authorList>
            <consortium name="NBRP consortium"/>
            <person name="Sawabe T."/>
            <person name="Meirelles P."/>
            <person name="Nakanishi M."/>
            <person name="Sayaka M."/>
            <person name="Hattori M."/>
            <person name="Ohkuma M."/>
        </authorList>
    </citation>
    <scope>NUCLEOTIDE SEQUENCE [LARGE SCALE GENOMIC DNA]</scope>
    <source>
        <strain evidence="2">JCM19235</strain>
    </source>
</reference>
<reference evidence="1 2" key="1">
    <citation type="submission" date="2014-09" db="EMBL/GenBank/DDBJ databases">
        <title>Vibrio maritimus JCM 19235. (C45) whole genome shotgun sequence.</title>
        <authorList>
            <person name="Sawabe T."/>
            <person name="Meirelles P."/>
            <person name="Nakanishi M."/>
            <person name="Sayaka M."/>
            <person name="Hattori M."/>
            <person name="Ohkuma M."/>
        </authorList>
    </citation>
    <scope>NUCLEOTIDE SEQUENCE [LARGE SCALE GENOMIC DNA]</scope>
    <source>
        <strain evidence="2">JCM19235</strain>
    </source>
</reference>
<evidence type="ECO:0000313" key="1">
    <source>
        <dbReference type="EMBL" id="GAL20063.1"/>
    </source>
</evidence>
<dbReference type="Proteomes" id="UP000029228">
    <property type="component" value="Unassembled WGS sequence"/>
</dbReference>
<dbReference type="EMBL" id="BBMR01000005">
    <property type="protein sequence ID" value="GAL20063.1"/>
    <property type="molecule type" value="Genomic_DNA"/>
</dbReference>
<proteinExistence type="predicted"/>
<sequence length="43" mass="4894">MHLATKLPLVYLYWVEDVGQICENLKKTLKNNDMGKSIVGDSK</sequence>
<organism evidence="1 2">
    <name type="scientific">Vibrio maritimus</name>
    <dbReference type="NCBI Taxonomy" id="990268"/>
    <lineage>
        <taxon>Bacteria</taxon>
        <taxon>Pseudomonadati</taxon>
        <taxon>Pseudomonadota</taxon>
        <taxon>Gammaproteobacteria</taxon>
        <taxon>Vibrionales</taxon>
        <taxon>Vibrionaceae</taxon>
        <taxon>Vibrio</taxon>
    </lineage>
</organism>
<keyword evidence="2" id="KW-1185">Reference proteome</keyword>